<keyword evidence="3" id="KW-0808">Transferase</keyword>
<dbReference type="SUPFAM" id="SSF55326">
    <property type="entry name" value="PurM N-terminal domain-like"/>
    <property type="match status" value="1"/>
</dbReference>
<dbReference type="GO" id="GO:0009030">
    <property type="term" value="F:thiamine-phosphate kinase activity"/>
    <property type="evidence" value="ECO:0007669"/>
    <property type="project" value="UniProtKB-EC"/>
</dbReference>
<keyword evidence="3" id="KW-0418">Kinase</keyword>
<dbReference type="GO" id="GO:0009228">
    <property type="term" value="P:thiamine biosynthetic process"/>
    <property type="evidence" value="ECO:0007669"/>
    <property type="project" value="UniProtKB-KW"/>
</dbReference>
<accession>A0A650EL12</accession>
<dbReference type="InterPro" id="IPR036676">
    <property type="entry name" value="PurM-like_C_sf"/>
</dbReference>
<proteinExistence type="predicted"/>
<dbReference type="InterPro" id="IPR036921">
    <property type="entry name" value="PurM-like_N_sf"/>
</dbReference>
<dbReference type="PANTHER" id="PTHR30270:SF0">
    <property type="entry name" value="THIAMINE-MONOPHOSPHATE KINASE"/>
    <property type="match status" value="1"/>
</dbReference>
<dbReference type="EC" id="2.7.4.16" evidence="3"/>
<reference evidence="3" key="1">
    <citation type="journal article" date="2020" name="J. ISSAAS">
        <title>Lactobacilli and other gastrointestinal microbiota of Peromyscus leucopus, reservoir host for agents of Lyme disease and other zoonoses in North America.</title>
        <authorList>
            <person name="Milovic A."/>
            <person name="Bassam K."/>
            <person name="Shao H."/>
            <person name="Chatzistamou I."/>
            <person name="Tufts D.M."/>
            <person name="Diuk-Wasser M."/>
            <person name="Barbour A.G."/>
        </authorList>
    </citation>
    <scope>NUCLEOTIDE SEQUENCE</scope>
    <source>
        <strain evidence="3">LL4</strain>
    </source>
</reference>
<name>A0A650EL12_9HELI</name>
<dbReference type="CDD" id="cd02194">
    <property type="entry name" value="ThiL"/>
    <property type="match status" value="1"/>
</dbReference>
<protein>
    <submittedName>
        <fullName evidence="3">Thiamine-monophosphate kinase</fullName>
        <ecNumber evidence="3">2.7.4.16</ecNumber>
    </submittedName>
</protein>
<dbReference type="NCBIfam" id="NF004354">
    <property type="entry name" value="PRK05731.2-3"/>
    <property type="match status" value="1"/>
</dbReference>
<dbReference type="Gene3D" id="3.90.650.10">
    <property type="entry name" value="PurM-like C-terminal domain"/>
    <property type="match status" value="1"/>
</dbReference>
<dbReference type="PANTHER" id="PTHR30270">
    <property type="entry name" value="THIAMINE-MONOPHOSPHATE KINASE"/>
    <property type="match status" value="1"/>
</dbReference>
<organism evidence="3">
    <name type="scientific">uncultured Helicobacter sp</name>
    <dbReference type="NCBI Taxonomy" id="175537"/>
    <lineage>
        <taxon>Bacteria</taxon>
        <taxon>Pseudomonadati</taxon>
        <taxon>Campylobacterota</taxon>
        <taxon>Epsilonproteobacteria</taxon>
        <taxon>Campylobacterales</taxon>
        <taxon>Helicobacteraceae</taxon>
        <taxon>Helicobacter</taxon>
        <taxon>environmental samples</taxon>
    </lineage>
</organism>
<dbReference type="EMBL" id="MN577569">
    <property type="protein sequence ID" value="QGT50419.1"/>
    <property type="molecule type" value="Genomic_DNA"/>
</dbReference>
<sequence length="332" mass="38298">MTNTRKIITSRHFPQFDRESFFIKKLIESGITQGIGDDCCILDSSPLSLKMRHKGHIKAPFRNFVLGMDSFCEGVHFLSSWFAPQDLAYKAFLVNYSDLIAMNATPKYAMLSVCLPKKWSQSDVSDFVKGIKKFAIKHSIRIIGGDTISSDRLQIHITMLGIASRKILYRDRIQKGSVLYYTQDRYPSQTIIQTAKTLRGLLLNHLRDSQKSPHMMKTSPKGRFLLPIIREGFIKDCSRFIRAGMDISDGIYSELSCLSQLNFLKFTPQDRISTSSYYRLMYNSGEVYEMLLAISPRDHLRLKRLSQKHRISVVRLGALMRGKMRLKARRWH</sequence>
<dbReference type="AlphaFoldDB" id="A0A650EL12"/>
<gene>
    <name evidence="3" type="primary">thiL</name>
    <name evidence="3" type="ORF">Helico5904_0910</name>
</gene>
<dbReference type="InterPro" id="IPR006283">
    <property type="entry name" value="ThiL-like"/>
</dbReference>
<feature type="domain" description="PurM-like N-terminal" evidence="2">
    <location>
        <begin position="61"/>
        <end position="163"/>
    </location>
</feature>
<dbReference type="InterPro" id="IPR016188">
    <property type="entry name" value="PurM-like_N"/>
</dbReference>
<dbReference type="Pfam" id="PF00586">
    <property type="entry name" value="AIRS"/>
    <property type="match status" value="1"/>
</dbReference>
<evidence type="ECO:0000259" key="2">
    <source>
        <dbReference type="Pfam" id="PF00586"/>
    </source>
</evidence>
<keyword evidence="1" id="KW-0784">Thiamine biosynthesis</keyword>
<evidence type="ECO:0000256" key="1">
    <source>
        <dbReference type="ARBA" id="ARBA00022977"/>
    </source>
</evidence>
<dbReference type="Gene3D" id="3.30.1330.10">
    <property type="entry name" value="PurM-like, N-terminal domain"/>
    <property type="match status" value="1"/>
</dbReference>
<dbReference type="PIRSF" id="PIRSF005303">
    <property type="entry name" value="Thiam_monoph_kin"/>
    <property type="match status" value="1"/>
</dbReference>
<evidence type="ECO:0000313" key="3">
    <source>
        <dbReference type="EMBL" id="QGT50419.1"/>
    </source>
</evidence>